<name>A0A9P6Q4S8_9FUNG</name>
<protein>
    <submittedName>
        <fullName evidence="2">Uncharacterized protein</fullName>
    </submittedName>
</protein>
<comment type="caution">
    <text evidence="2">The sequence shown here is derived from an EMBL/GenBank/DDBJ whole genome shotgun (WGS) entry which is preliminary data.</text>
</comment>
<evidence type="ECO:0000313" key="3">
    <source>
        <dbReference type="Proteomes" id="UP000807716"/>
    </source>
</evidence>
<evidence type="ECO:0000256" key="1">
    <source>
        <dbReference type="SAM" id="MobiDB-lite"/>
    </source>
</evidence>
<dbReference type="AlphaFoldDB" id="A0A9P6Q4S8"/>
<dbReference type="EMBL" id="JAAAJB010000323">
    <property type="protein sequence ID" value="KAG0258473.1"/>
    <property type="molecule type" value="Genomic_DNA"/>
</dbReference>
<organism evidence="2 3">
    <name type="scientific">Actinomortierella ambigua</name>
    <dbReference type="NCBI Taxonomy" id="1343610"/>
    <lineage>
        <taxon>Eukaryota</taxon>
        <taxon>Fungi</taxon>
        <taxon>Fungi incertae sedis</taxon>
        <taxon>Mucoromycota</taxon>
        <taxon>Mortierellomycotina</taxon>
        <taxon>Mortierellomycetes</taxon>
        <taxon>Mortierellales</taxon>
        <taxon>Mortierellaceae</taxon>
        <taxon>Actinomortierella</taxon>
    </lineage>
</organism>
<gene>
    <name evidence="2" type="ORF">DFQ27_004629</name>
</gene>
<feature type="region of interest" description="Disordered" evidence="1">
    <location>
        <begin position="485"/>
        <end position="519"/>
    </location>
</feature>
<dbReference type="OrthoDB" id="2447511at2759"/>
<feature type="non-terminal residue" evidence="2">
    <location>
        <position position="980"/>
    </location>
</feature>
<keyword evidence="3" id="KW-1185">Reference proteome</keyword>
<dbReference type="Proteomes" id="UP000807716">
    <property type="component" value="Unassembled WGS sequence"/>
</dbReference>
<proteinExistence type="predicted"/>
<sequence>MAQKLRADRKTFDDMETRALVERLSRMLKFPPPSFVAEQIRYRAYSYLERLSQDPVRWSKSELILKEMPLAQWKLCLEKDPLLWILMDQRPEAFIHFWASMNLHYVECSPIEDSMEQLMGQLNDETKGIPELLCAVLEQDLEKTWREDRDSLADLLSREASGQWAVVTQLRDGMITSASRVARQGSVARGSANVSFLKDIHILAQRLATVVVMTPLNTLFRVMYILTLCAHTADFYLDSMDTESLRLACTIQAVCLDAWHHCLVRRYEPRRQQLQQSVSRATLNSVRFQGLSDVRRSIIFAMVFVVDLLPRFDYNTIPAGINDVETLSAPEIFLREVIQALIPVLETALDWEQAEVAESEVISESSTEDNVDPLNRHKNTMFTHWLASLLIRQWTNESGLWDGTKLQIVTERFQGLVSQLQHQSSFSTSSIWPYLDIPHTMTSPVSAKSKLSADHITPGERNLQHVTGYKARTLWGLGNQRHHHHTNHCKHNKNSNHCTKKHKHNRHCNSPCRKNHKHNKDCNRPKHGNCIKDTSSIGLVCDGVVIDELICSNTPDAAVPDISALNNDGHKNHRYVSMQSPCSHMLPDGCHPIPEVAPLLSGENEIGANAETNGIGADIIDDPVPAPAEIPANLPAGDIALWKKNHHHHHRNGHYCNGGCNGNHPYEDLCVAIGEFCGNQLFGCDFAKNGLYRCDQIGKPPVRIPDYQNRCGGMVPPGKCVCPGKGNQPVCGYQLHSSCNADPQTIYYCPDGVGSTPIPTKSCRGINECVSLPGGALCNVKSECSCTSTGTVCGKEFPQACNVSADAVFTCSAGSAPVLQRNCAPGTCVGVGQVAATSENVFTAASATCQASCACSASGDVCASSLPYECGFGTAAILVCSAAGSNPTVKEVCKGACITISGKSKCPSGPVADPCKCTTDGTVCGKEFPAFCNVTQDTLLSCSIGGTPTMQQNCTPGTCVSVTAASADGFTAADAMCQAP</sequence>
<evidence type="ECO:0000313" key="2">
    <source>
        <dbReference type="EMBL" id="KAG0258473.1"/>
    </source>
</evidence>
<reference evidence="2" key="1">
    <citation type="journal article" date="2020" name="Fungal Divers.">
        <title>Resolving the Mortierellaceae phylogeny through synthesis of multi-gene phylogenetics and phylogenomics.</title>
        <authorList>
            <person name="Vandepol N."/>
            <person name="Liber J."/>
            <person name="Desiro A."/>
            <person name="Na H."/>
            <person name="Kennedy M."/>
            <person name="Barry K."/>
            <person name="Grigoriev I.V."/>
            <person name="Miller A.N."/>
            <person name="O'Donnell K."/>
            <person name="Stajich J.E."/>
            <person name="Bonito G."/>
        </authorList>
    </citation>
    <scope>NUCLEOTIDE SEQUENCE</scope>
    <source>
        <strain evidence="2">BC1065</strain>
    </source>
</reference>
<accession>A0A9P6Q4S8</accession>